<dbReference type="CDD" id="cd07814">
    <property type="entry name" value="SRPBCC_CalC_Aha1-like"/>
    <property type="match status" value="1"/>
</dbReference>
<protein>
    <recommendedName>
        <fullName evidence="2">Activator of Hsp90 ATPase homologue 1/2-like C-terminal domain-containing protein</fullName>
    </recommendedName>
</protein>
<accession>A0A517VTW9</accession>
<dbReference type="Proteomes" id="UP000318704">
    <property type="component" value="Chromosome"/>
</dbReference>
<sequence>MIEKYSDENSLTIRRTINAPRQLVFDAWTQIEHLKNWWRANPAWSTEIAEVDLRVGGKYRLGMRDPDKEGPFTCYGEFVEIVPPEKLVYTWSWEMSTADIGKTLVTVEFLEQGEATELVLTHERFPNAEAASEHTKGWTGCIEGLSRLVESD</sequence>
<comment type="similarity">
    <text evidence="1">Belongs to the AHA1 family.</text>
</comment>
<evidence type="ECO:0000256" key="1">
    <source>
        <dbReference type="ARBA" id="ARBA00006817"/>
    </source>
</evidence>
<gene>
    <name evidence="3" type="ORF">V144x_19140</name>
</gene>
<organism evidence="3 4">
    <name type="scientific">Gimesia aquarii</name>
    <dbReference type="NCBI Taxonomy" id="2527964"/>
    <lineage>
        <taxon>Bacteria</taxon>
        <taxon>Pseudomonadati</taxon>
        <taxon>Planctomycetota</taxon>
        <taxon>Planctomycetia</taxon>
        <taxon>Planctomycetales</taxon>
        <taxon>Planctomycetaceae</taxon>
        <taxon>Gimesia</taxon>
    </lineage>
</organism>
<dbReference type="KEGG" id="gaw:V144x_19140"/>
<feature type="domain" description="Activator of Hsp90 ATPase homologue 1/2-like C-terminal" evidence="2">
    <location>
        <begin position="18"/>
        <end position="150"/>
    </location>
</feature>
<evidence type="ECO:0000313" key="4">
    <source>
        <dbReference type="Proteomes" id="UP000318704"/>
    </source>
</evidence>
<evidence type="ECO:0000259" key="2">
    <source>
        <dbReference type="Pfam" id="PF08327"/>
    </source>
</evidence>
<evidence type="ECO:0000313" key="3">
    <source>
        <dbReference type="EMBL" id="QDT96457.1"/>
    </source>
</evidence>
<proteinExistence type="inferred from homology"/>
<dbReference type="EMBL" id="CP037920">
    <property type="protein sequence ID" value="QDT96457.1"/>
    <property type="molecule type" value="Genomic_DNA"/>
</dbReference>
<dbReference type="AlphaFoldDB" id="A0A517VTW9"/>
<dbReference type="SUPFAM" id="SSF55961">
    <property type="entry name" value="Bet v1-like"/>
    <property type="match status" value="1"/>
</dbReference>
<dbReference type="Pfam" id="PF08327">
    <property type="entry name" value="AHSA1"/>
    <property type="match status" value="1"/>
</dbReference>
<dbReference type="InterPro" id="IPR013538">
    <property type="entry name" value="ASHA1/2-like_C"/>
</dbReference>
<reference evidence="3 4" key="1">
    <citation type="submission" date="2019-03" db="EMBL/GenBank/DDBJ databases">
        <title>Deep-cultivation of Planctomycetes and their phenomic and genomic characterization uncovers novel biology.</title>
        <authorList>
            <person name="Wiegand S."/>
            <person name="Jogler M."/>
            <person name="Boedeker C."/>
            <person name="Pinto D."/>
            <person name="Vollmers J."/>
            <person name="Rivas-Marin E."/>
            <person name="Kohn T."/>
            <person name="Peeters S.H."/>
            <person name="Heuer A."/>
            <person name="Rast P."/>
            <person name="Oberbeckmann S."/>
            <person name="Bunk B."/>
            <person name="Jeske O."/>
            <person name="Meyerdierks A."/>
            <person name="Storesund J.E."/>
            <person name="Kallscheuer N."/>
            <person name="Luecker S."/>
            <person name="Lage O.M."/>
            <person name="Pohl T."/>
            <person name="Merkel B.J."/>
            <person name="Hornburger P."/>
            <person name="Mueller R.-W."/>
            <person name="Bruemmer F."/>
            <person name="Labrenz M."/>
            <person name="Spormann A.M."/>
            <person name="Op den Camp H."/>
            <person name="Overmann J."/>
            <person name="Amann R."/>
            <person name="Jetten M.S.M."/>
            <person name="Mascher T."/>
            <person name="Medema M.H."/>
            <person name="Devos D.P."/>
            <person name="Kaster A.-K."/>
            <person name="Ovreas L."/>
            <person name="Rohde M."/>
            <person name="Galperin M.Y."/>
            <person name="Jogler C."/>
        </authorList>
    </citation>
    <scope>NUCLEOTIDE SEQUENCE [LARGE SCALE GENOMIC DNA]</scope>
    <source>
        <strain evidence="3 4">V144</strain>
    </source>
</reference>
<dbReference type="RefSeq" id="WP_144984607.1">
    <property type="nucleotide sequence ID" value="NZ_CP037920.1"/>
</dbReference>
<dbReference type="InterPro" id="IPR023393">
    <property type="entry name" value="START-like_dom_sf"/>
</dbReference>
<name>A0A517VTW9_9PLAN</name>
<dbReference type="Gene3D" id="3.30.530.20">
    <property type="match status" value="1"/>
</dbReference>